<feature type="non-terminal residue" evidence="6">
    <location>
        <position position="1"/>
    </location>
</feature>
<evidence type="ECO:0000256" key="2">
    <source>
        <dbReference type="ARBA" id="ARBA00022525"/>
    </source>
</evidence>
<evidence type="ECO:0008006" key="7">
    <source>
        <dbReference type="Google" id="ProtNLM"/>
    </source>
</evidence>
<gene>
    <name evidence="6" type="ORF">S03H2_34502</name>
</gene>
<evidence type="ECO:0000259" key="4">
    <source>
        <dbReference type="Pfam" id="PF10342"/>
    </source>
</evidence>
<sequence>VGVLFITGFIFNVTPARAIIRDQTVSTVAEKDTYVNSYDPSSNYGGEDYALAGFYATVDIVESYFYFTFSDKPNNFTKAEISLYCGDDSLIKNVSICLIEEHWDEYSMNWTNKPIKGSEITSLLIDQTDIYKFDITDYITGRNNLSICVYIKNENYVDDNVIILSREGFFSQESAPQLIWTYPENAEITVTNPTSSSIWLDTHTYSIQWTNIGIVEDVKIQLYKGTTLIKNITYTSTENDGEYNFYVSFMGNYNGTNYRIKITDYDDSNVYDYSDYFSINVGSG</sequence>
<name>X1GGA5_9ZZZZ</name>
<dbReference type="InterPro" id="IPR055372">
    <property type="entry name" value="CBM96"/>
</dbReference>
<keyword evidence="2" id="KW-0964">Secreted</keyword>
<proteinExistence type="predicted"/>
<evidence type="ECO:0000256" key="1">
    <source>
        <dbReference type="ARBA" id="ARBA00004613"/>
    </source>
</evidence>
<protein>
    <recommendedName>
        <fullName evidence="7">DNRLRE domain-containing protein</fullName>
    </recommendedName>
</protein>
<keyword evidence="3" id="KW-0732">Signal</keyword>
<accession>X1GGA5</accession>
<dbReference type="NCBIfam" id="NF033679">
    <property type="entry name" value="DNRLRE_dom"/>
    <property type="match status" value="1"/>
</dbReference>
<evidence type="ECO:0000256" key="3">
    <source>
        <dbReference type="ARBA" id="ARBA00022729"/>
    </source>
</evidence>
<dbReference type="InterPro" id="IPR018466">
    <property type="entry name" value="Kre9/Knh1-like_N"/>
</dbReference>
<evidence type="ECO:0000259" key="5">
    <source>
        <dbReference type="Pfam" id="PF24517"/>
    </source>
</evidence>
<organism evidence="6">
    <name type="scientific">marine sediment metagenome</name>
    <dbReference type="NCBI Taxonomy" id="412755"/>
    <lineage>
        <taxon>unclassified sequences</taxon>
        <taxon>metagenomes</taxon>
        <taxon>ecological metagenomes</taxon>
    </lineage>
</organism>
<feature type="domain" description="Carbohydrate-binding module family 96" evidence="5">
    <location>
        <begin position="25"/>
        <end position="180"/>
    </location>
</feature>
<dbReference type="Pfam" id="PF10342">
    <property type="entry name" value="Kre9_KNH"/>
    <property type="match status" value="1"/>
</dbReference>
<dbReference type="Pfam" id="PF24517">
    <property type="entry name" value="CBM96"/>
    <property type="match status" value="1"/>
</dbReference>
<dbReference type="GO" id="GO:0005576">
    <property type="term" value="C:extracellular region"/>
    <property type="evidence" value="ECO:0007669"/>
    <property type="project" value="UniProtKB-SubCell"/>
</dbReference>
<feature type="non-terminal residue" evidence="6">
    <location>
        <position position="284"/>
    </location>
</feature>
<reference evidence="6" key="1">
    <citation type="journal article" date="2014" name="Front. Microbiol.">
        <title>High frequency of phylogenetically diverse reductive dehalogenase-homologous genes in deep subseafloor sedimentary metagenomes.</title>
        <authorList>
            <person name="Kawai M."/>
            <person name="Futagami T."/>
            <person name="Toyoda A."/>
            <person name="Takaki Y."/>
            <person name="Nishi S."/>
            <person name="Hori S."/>
            <person name="Arai W."/>
            <person name="Tsubouchi T."/>
            <person name="Morono Y."/>
            <person name="Uchiyama I."/>
            <person name="Ito T."/>
            <person name="Fujiyama A."/>
            <person name="Inagaki F."/>
            <person name="Takami H."/>
        </authorList>
    </citation>
    <scope>NUCLEOTIDE SEQUENCE</scope>
    <source>
        <strain evidence="6">Expedition CK06-06</strain>
    </source>
</reference>
<dbReference type="EMBL" id="BARU01021061">
    <property type="protein sequence ID" value="GAH56252.1"/>
    <property type="molecule type" value="Genomic_DNA"/>
</dbReference>
<dbReference type="AlphaFoldDB" id="X1GGA5"/>
<comment type="subcellular location">
    <subcellularLocation>
        <location evidence="1">Secreted</location>
    </subcellularLocation>
</comment>
<evidence type="ECO:0000313" key="6">
    <source>
        <dbReference type="EMBL" id="GAH56252.1"/>
    </source>
</evidence>
<feature type="domain" description="Yeast cell wall synthesis Kre9/Knh1-like N-terminal" evidence="4">
    <location>
        <begin position="193"/>
        <end position="279"/>
    </location>
</feature>
<comment type="caution">
    <text evidence="6">The sequence shown here is derived from an EMBL/GenBank/DDBJ whole genome shotgun (WGS) entry which is preliminary data.</text>
</comment>